<evidence type="ECO:0000256" key="1">
    <source>
        <dbReference type="SAM" id="MobiDB-lite"/>
    </source>
</evidence>
<sequence>MNRKNIKKNSYHHFIRGVILVGFMLLLLKLLLTNHITLFIAPKMNGFIYFTLFVFLILGVLLIFRSTSEDNTYYECGCEGGHSYPKSIGKSLFLYSIFIIPIITGLLFADHVLGSSVAKNRTLKLGADSQNISITQTEKNNKDVEKNQSISEPSQPNPISDPSSSEMPEPLTQTEYSSLTNKLIQSTSVNVTDASYVPMINIIQDNLDKMIGKTITVKGFIYREKNFFQDQIVVARYGITCCVADASVYGIMAKGNVSGLPKDKWIQVTGTIDQTKYDGSKIPIIKIQDYKIISVPKQPYVYDAGVRID</sequence>
<dbReference type="PANTHER" id="PTHR40047">
    <property type="entry name" value="UPF0703 PROTEIN YCGQ"/>
    <property type="match status" value="1"/>
</dbReference>
<keyword evidence="6" id="KW-1185">Reference proteome</keyword>
<name>K6E9P5_9BACI</name>
<dbReference type="Proteomes" id="UP000006316">
    <property type="component" value="Unassembled WGS sequence"/>
</dbReference>
<dbReference type="RefSeq" id="WP_007084401.1">
    <property type="nucleotide sequence ID" value="NZ_AJLS01000043.1"/>
</dbReference>
<dbReference type="PATRIC" id="fig|1117379.3.peg.1440"/>
<dbReference type="Pfam" id="PF09323">
    <property type="entry name" value="DUF1980"/>
    <property type="match status" value="1"/>
</dbReference>
<evidence type="ECO:0000313" key="5">
    <source>
        <dbReference type="EMBL" id="EKN70081.1"/>
    </source>
</evidence>
<evidence type="ECO:0000256" key="2">
    <source>
        <dbReference type="SAM" id="Phobius"/>
    </source>
</evidence>
<dbReference type="AlphaFoldDB" id="K6E9P5"/>
<dbReference type="InterPro" id="IPR052955">
    <property type="entry name" value="UPF0703_membrane_permease"/>
</dbReference>
<feature type="domain" description="DUF1980" evidence="3">
    <location>
        <begin position="15"/>
        <end position="122"/>
    </location>
</feature>
<feature type="transmembrane region" description="Helical" evidence="2">
    <location>
        <begin position="47"/>
        <end position="64"/>
    </location>
</feature>
<feature type="compositionally biased region" description="Polar residues" evidence="1">
    <location>
        <begin position="147"/>
        <end position="172"/>
    </location>
</feature>
<organism evidence="5 6">
    <name type="scientific">Neobacillus bataviensis LMG 21833</name>
    <dbReference type="NCBI Taxonomy" id="1117379"/>
    <lineage>
        <taxon>Bacteria</taxon>
        <taxon>Bacillati</taxon>
        <taxon>Bacillota</taxon>
        <taxon>Bacilli</taxon>
        <taxon>Bacillales</taxon>
        <taxon>Bacillaceae</taxon>
        <taxon>Neobacillus</taxon>
    </lineage>
</organism>
<keyword evidence="2" id="KW-0812">Transmembrane</keyword>
<keyword evidence="2" id="KW-0472">Membrane</keyword>
<feature type="region of interest" description="Disordered" evidence="1">
    <location>
        <begin position="136"/>
        <end position="172"/>
    </location>
</feature>
<evidence type="ECO:0000259" key="3">
    <source>
        <dbReference type="Pfam" id="PF09323"/>
    </source>
</evidence>
<dbReference type="OrthoDB" id="9770408at2"/>
<feature type="domain" description="DUF1980" evidence="4">
    <location>
        <begin position="173"/>
        <end position="302"/>
    </location>
</feature>
<feature type="transmembrane region" description="Helical" evidence="2">
    <location>
        <begin position="92"/>
        <end position="113"/>
    </location>
</feature>
<dbReference type="PANTHER" id="PTHR40047:SF1">
    <property type="entry name" value="UPF0703 PROTEIN YCGQ"/>
    <property type="match status" value="1"/>
</dbReference>
<keyword evidence="2" id="KW-1133">Transmembrane helix</keyword>
<feature type="transmembrane region" description="Helical" evidence="2">
    <location>
        <begin position="20"/>
        <end position="41"/>
    </location>
</feature>
<dbReference type="eggNOG" id="COG3689">
    <property type="taxonomic scope" value="Bacteria"/>
</dbReference>
<dbReference type="EMBL" id="AJLS01000043">
    <property type="protein sequence ID" value="EKN70081.1"/>
    <property type="molecule type" value="Genomic_DNA"/>
</dbReference>
<dbReference type="STRING" id="1117379.BABA_06881"/>
<gene>
    <name evidence="5" type="ORF">BABA_06881</name>
</gene>
<comment type="caution">
    <text evidence="5">The sequence shown here is derived from an EMBL/GenBank/DDBJ whole genome shotgun (WGS) entry which is preliminary data.</text>
</comment>
<dbReference type="Pfam" id="PF21537">
    <property type="entry name" value="DUF1980_C"/>
    <property type="match status" value="1"/>
</dbReference>
<protein>
    <submittedName>
        <fullName evidence="5">Nucleic acid binding domain protein</fullName>
    </submittedName>
</protein>
<evidence type="ECO:0000313" key="6">
    <source>
        <dbReference type="Proteomes" id="UP000006316"/>
    </source>
</evidence>
<evidence type="ECO:0000259" key="4">
    <source>
        <dbReference type="Pfam" id="PF21537"/>
    </source>
</evidence>
<dbReference type="InterPro" id="IPR048493">
    <property type="entry name" value="DUF1980_N"/>
</dbReference>
<dbReference type="NCBIfam" id="TIGR03943">
    <property type="entry name" value="TIGR03943 family putative permease subunit"/>
    <property type="match status" value="1"/>
</dbReference>
<proteinExistence type="predicted"/>
<dbReference type="InterPro" id="IPR048447">
    <property type="entry name" value="DUF1980_C"/>
</dbReference>
<reference evidence="5 6" key="1">
    <citation type="journal article" date="2012" name="Front. Microbiol.">
        <title>Redundancy and modularity in membrane-associated dissimilatory nitrate reduction in Bacillus.</title>
        <authorList>
            <person name="Heylen K."/>
            <person name="Keltjens J."/>
        </authorList>
    </citation>
    <scope>NUCLEOTIDE SEQUENCE [LARGE SCALE GENOMIC DNA]</scope>
    <source>
        <strain evidence="6">LMG 21833T</strain>
    </source>
</reference>
<accession>K6E9P5</accession>
<dbReference type="InterPro" id="IPR015402">
    <property type="entry name" value="DUF1980"/>
</dbReference>